<protein>
    <submittedName>
        <fullName evidence="1">Uncharacterized protein</fullName>
    </submittedName>
</protein>
<evidence type="ECO:0000313" key="1">
    <source>
        <dbReference type="EMBL" id="KAK1866577.1"/>
    </source>
</evidence>
<evidence type="ECO:0000313" key="2">
    <source>
        <dbReference type="Proteomes" id="UP000798662"/>
    </source>
</evidence>
<dbReference type="EMBL" id="CM020619">
    <property type="protein sequence ID" value="KAK1866577.1"/>
    <property type="molecule type" value="Genomic_DNA"/>
</dbReference>
<gene>
    <name evidence="1" type="ORF">I4F81_009093</name>
</gene>
<proteinExistence type="predicted"/>
<dbReference type="Proteomes" id="UP000798662">
    <property type="component" value="Chromosome 2"/>
</dbReference>
<accession>A0ACC3C9V2</accession>
<keyword evidence="2" id="KW-1185">Reference proteome</keyword>
<sequence length="110" mass="10551">MVYLPEKTEAAMRGAAARWGAAAASPTRRLLPGGDPLRASLCAVDARGRAAGGVAGARGAPLAAGAAKSGRLAGGGGGGSGIIPSGGMVAANGRPLISLPPPATRRRATV</sequence>
<reference evidence="1" key="1">
    <citation type="submission" date="2019-11" db="EMBL/GenBank/DDBJ databases">
        <title>Nori genome reveals adaptations in red seaweeds to the harsh intertidal environment.</title>
        <authorList>
            <person name="Wang D."/>
            <person name="Mao Y."/>
        </authorList>
    </citation>
    <scope>NUCLEOTIDE SEQUENCE</scope>
    <source>
        <tissue evidence="1">Gametophyte</tissue>
    </source>
</reference>
<organism evidence="1 2">
    <name type="scientific">Pyropia yezoensis</name>
    <name type="common">Susabi-nori</name>
    <name type="synonym">Porphyra yezoensis</name>
    <dbReference type="NCBI Taxonomy" id="2788"/>
    <lineage>
        <taxon>Eukaryota</taxon>
        <taxon>Rhodophyta</taxon>
        <taxon>Bangiophyceae</taxon>
        <taxon>Bangiales</taxon>
        <taxon>Bangiaceae</taxon>
        <taxon>Pyropia</taxon>
    </lineage>
</organism>
<comment type="caution">
    <text evidence="1">The sequence shown here is derived from an EMBL/GenBank/DDBJ whole genome shotgun (WGS) entry which is preliminary data.</text>
</comment>
<name>A0ACC3C9V2_PYRYE</name>